<accession>A0ABP8H5D0</accession>
<organism evidence="1 2">
    <name type="scientific">Pigmentiphaga soli</name>
    <dbReference type="NCBI Taxonomy" id="1007095"/>
    <lineage>
        <taxon>Bacteria</taxon>
        <taxon>Pseudomonadati</taxon>
        <taxon>Pseudomonadota</taxon>
        <taxon>Betaproteobacteria</taxon>
        <taxon>Burkholderiales</taxon>
        <taxon>Alcaligenaceae</taxon>
        <taxon>Pigmentiphaga</taxon>
    </lineage>
</organism>
<proteinExistence type="predicted"/>
<reference evidence="2" key="1">
    <citation type="journal article" date="2019" name="Int. J. Syst. Evol. Microbiol.">
        <title>The Global Catalogue of Microorganisms (GCM) 10K type strain sequencing project: providing services to taxonomists for standard genome sequencing and annotation.</title>
        <authorList>
            <consortium name="The Broad Institute Genomics Platform"/>
            <consortium name="The Broad Institute Genome Sequencing Center for Infectious Disease"/>
            <person name="Wu L."/>
            <person name="Ma J."/>
        </authorList>
    </citation>
    <scope>NUCLEOTIDE SEQUENCE [LARGE SCALE GENOMIC DNA]</scope>
    <source>
        <strain evidence="2">JCM 17666</strain>
    </source>
</reference>
<dbReference type="Proteomes" id="UP001501671">
    <property type="component" value="Unassembled WGS sequence"/>
</dbReference>
<gene>
    <name evidence="1" type="ORF">GCM10023144_27080</name>
</gene>
<keyword evidence="2" id="KW-1185">Reference proteome</keyword>
<protein>
    <submittedName>
        <fullName evidence="1">Uncharacterized protein</fullName>
    </submittedName>
</protein>
<name>A0ABP8H5D0_9BURK</name>
<sequence>MGPPLRGLRLMGSPLRGLRLMGPPLRGLRPLPLKGAPQADRRSRIRCGLGWLRRGSEEGPPLIAEGH</sequence>
<evidence type="ECO:0000313" key="2">
    <source>
        <dbReference type="Proteomes" id="UP001501671"/>
    </source>
</evidence>
<dbReference type="EMBL" id="BAABFO010000012">
    <property type="protein sequence ID" value="GAA4334633.1"/>
    <property type="molecule type" value="Genomic_DNA"/>
</dbReference>
<evidence type="ECO:0000313" key="1">
    <source>
        <dbReference type="EMBL" id="GAA4334633.1"/>
    </source>
</evidence>
<comment type="caution">
    <text evidence="1">The sequence shown here is derived from an EMBL/GenBank/DDBJ whole genome shotgun (WGS) entry which is preliminary data.</text>
</comment>